<keyword evidence="5" id="KW-1185">Reference proteome</keyword>
<keyword evidence="1" id="KW-0479">Metal-binding</keyword>
<keyword evidence="2" id="KW-0378">Hydrolase</keyword>
<dbReference type="GO" id="GO:0003676">
    <property type="term" value="F:nucleic acid binding"/>
    <property type="evidence" value="ECO:0007669"/>
    <property type="project" value="InterPro"/>
</dbReference>
<organism evidence="4 5">
    <name type="scientific">Candidatus Thiodictyon syntrophicum</name>
    <dbReference type="NCBI Taxonomy" id="1166950"/>
    <lineage>
        <taxon>Bacteria</taxon>
        <taxon>Pseudomonadati</taxon>
        <taxon>Pseudomonadota</taxon>
        <taxon>Gammaproteobacteria</taxon>
        <taxon>Chromatiales</taxon>
        <taxon>Chromatiaceae</taxon>
        <taxon>Thiodictyon</taxon>
    </lineage>
</organism>
<dbReference type="EMBL" id="CP020370">
    <property type="protein sequence ID" value="AUB84017.1"/>
    <property type="molecule type" value="Genomic_DNA"/>
</dbReference>
<dbReference type="GO" id="GO:0016818">
    <property type="term" value="F:hydrolase activity, acting on acid anhydrides, in phosphorus-containing anhydrides"/>
    <property type="evidence" value="ECO:0007669"/>
    <property type="project" value="InterPro"/>
</dbReference>
<evidence type="ECO:0000256" key="1">
    <source>
        <dbReference type="ARBA" id="ARBA00022723"/>
    </source>
</evidence>
<dbReference type="RefSeq" id="WP_100921687.1">
    <property type="nucleotide sequence ID" value="NZ_CP020370.1"/>
</dbReference>
<protein>
    <recommendedName>
        <fullName evidence="3">HIRAN domain-containing protein</fullName>
    </recommendedName>
</protein>
<dbReference type="GO" id="GO:0008270">
    <property type="term" value="F:zinc ion binding"/>
    <property type="evidence" value="ECO:0007669"/>
    <property type="project" value="InterPro"/>
</dbReference>
<dbReference type="Gene3D" id="3.30.70.2330">
    <property type="match status" value="1"/>
</dbReference>
<dbReference type="InterPro" id="IPR014905">
    <property type="entry name" value="HIRAN"/>
</dbReference>
<dbReference type="OrthoDB" id="5769937at2"/>
<reference evidence="4 5" key="1">
    <citation type="submission" date="2017-03" db="EMBL/GenBank/DDBJ databases">
        <title>Complete genome sequence of Candidatus 'Thiodictyon syntrophicum' sp. nov. strain Cad16T, a photolithoautotroph purple sulfur bacterium isolated from an alpine meromictic lake.</title>
        <authorList>
            <person name="Luedin S.M."/>
            <person name="Pothier J.F."/>
            <person name="Danza F."/>
            <person name="Storelli N."/>
            <person name="Wittwer M."/>
            <person name="Tonolla M."/>
        </authorList>
    </citation>
    <scope>NUCLEOTIDE SEQUENCE [LARGE SCALE GENOMIC DNA]</scope>
    <source>
        <strain evidence="4 5">Cad16T</strain>
    </source>
</reference>
<gene>
    <name evidence="4" type="ORF">THSYN_25835</name>
</gene>
<dbReference type="AlphaFoldDB" id="A0A2K8UES5"/>
<evidence type="ECO:0000256" key="2">
    <source>
        <dbReference type="ARBA" id="ARBA00022801"/>
    </source>
</evidence>
<dbReference type="Pfam" id="PF08797">
    <property type="entry name" value="HIRAN"/>
    <property type="match status" value="1"/>
</dbReference>
<name>A0A2K8UES5_9GAMM</name>
<proteinExistence type="predicted"/>
<dbReference type="Proteomes" id="UP000232638">
    <property type="component" value="Chromosome"/>
</dbReference>
<sequence>MRVSHAAPALWSALHPGAVLILTAEEDNPHDPQAVAVYWRGCKLGYLPRAENLVVSRLLARRRTLSARVRRLLPGAEHDQRLLLDVLML</sequence>
<dbReference type="KEGG" id="tsy:THSYN_25835"/>
<evidence type="ECO:0000313" key="5">
    <source>
        <dbReference type="Proteomes" id="UP000232638"/>
    </source>
</evidence>
<evidence type="ECO:0000313" key="4">
    <source>
        <dbReference type="EMBL" id="AUB84017.1"/>
    </source>
</evidence>
<accession>A0A2K8UES5</accession>
<evidence type="ECO:0000259" key="3">
    <source>
        <dbReference type="Pfam" id="PF08797"/>
    </source>
</evidence>
<feature type="domain" description="HIRAN" evidence="3">
    <location>
        <begin position="11"/>
        <end position="63"/>
    </location>
</feature>